<dbReference type="GO" id="GO:0031625">
    <property type="term" value="F:ubiquitin protein ligase binding"/>
    <property type="evidence" value="ECO:0007669"/>
    <property type="project" value="InterPro"/>
</dbReference>
<sequence>MLGVRIFLEGVSLAFGTKILLLMNDNCYSFDKEWKEARKTIVSLLYQQNVSKSQWHELFSIIHRISTWVEDGNELVRRKLEQEVRDYVVGASERVQRHQEESAVLRAYISEWKKFLILIEYLPKPFSFIYEGQSNHSSISKANKTKKISPAVTTMMLHDWNRIIFEKIKDKLQIAAMRIVESERNGESFDPQLVIGVRESYVSLNLDDVDPLSVYKSNFERLYIETTKKYYKARAAQVLEANGVQSYMVYADTKLAEEKARGMRYLESSSDSLEKLLNSCVSVLVVQFQEQLLAECPVMISTNQIEKLRMLHRLLNGTPEGIKSVLNYLGTFVKNEAMLDMKANANTITTDPEKYVDQLLSMFSRFSKLVKEAFYDDPCFLTERDKAFQEVVNDTCIFKMEIANSKSKGTRVQAESRCPELLANYCDLLLRKTSLSKRLSSEEIDARLNDVLLVLKYVNNKDVFMRFHKAHMARRLILEMSADQEKEEHMVTRMRDAGMPADLVNKLFRMLQDIEINKDLNSTFKTSIGSNNNMMAETISIKILNAGAWARGNERIQMQVPRELEDFIPEVEEFYRKQHSGRKLQWLYHWSHGTITFSNAMGKYDLDVTTLQYSVLNCWNDRPTEKLSFESIRIATQLPNAELTRALFSLVAFPKLRLQVLCTDCEQLNPRDFNDSTLFWINQKFAVVKNGREQSRGRLNLIGRLQLSTEANNQAEHDDIVALRVLRVQEAIVKLMKMRKRCQSAQLQTELIELLKHMFLPSRRLIKEQIEWLIENRFIARDEKDLNTFVYLS</sequence>
<comment type="similarity">
    <text evidence="2 7 8">Belongs to the cullin family.</text>
</comment>
<gene>
    <name evidence="11" type="ORF">EVEC_LOCUS9353</name>
</gene>
<name>A0A0N4VGQ5_ENTVE</name>
<reference evidence="11 12" key="2">
    <citation type="submission" date="2018-10" db="EMBL/GenBank/DDBJ databases">
        <authorList>
            <consortium name="Pathogen Informatics"/>
        </authorList>
    </citation>
    <scope>NUCLEOTIDE SEQUENCE [LARGE SCALE GENOMIC DNA]</scope>
</reference>
<dbReference type="Gene3D" id="3.30.230.130">
    <property type="entry name" value="Cullin, Chain C, Domain 2"/>
    <property type="match status" value="1"/>
</dbReference>
<dbReference type="PROSITE" id="PS50069">
    <property type="entry name" value="CULLIN_2"/>
    <property type="match status" value="1"/>
</dbReference>
<dbReference type="Pfam" id="PF00888">
    <property type="entry name" value="Cullin"/>
    <property type="match status" value="1"/>
</dbReference>
<dbReference type="SUPFAM" id="SSF75632">
    <property type="entry name" value="Cullin homology domain"/>
    <property type="match status" value="1"/>
</dbReference>
<dbReference type="SMART" id="SM00884">
    <property type="entry name" value="Cullin_Nedd8"/>
    <property type="match status" value="1"/>
</dbReference>
<dbReference type="PANTHER" id="PTHR11932">
    <property type="entry name" value="CULLIN"/>
    <property type="match status" value="1"/>
</dbReference>
<dbReference type="FunFam" id="3.30.230.130:FF:000004">
    <property type="entry name" value="Cullin 5"/>
    <property type="match status" value="1"/>
</dbReference>
<organism evidence="13">
    <name type="scientific">Enterobius vermicularis</name>
    <name type="common">Human pinworm</name>
    <dbReference type="NCBI Taxonomy" id="51028"/>
    <lineage>
        <taxon>Eukaryota</taxon>
        <taxon>Metazoa</taxon>
        <taxon>Ecdysozoa</taxon>
        <taxon>Nematoda</taxon>
        <taxon>Chromadorea</taxon>
        <taxon>Rhabditida</taxon>
        <taxon>Spirurina</taxon>
        <taxon>Oxyuridomorpha</taxon>
        <taxon>Oxyuroidea</taxon>
        <taxon>Oxyuridae</taxon>
        <taxon>Enterobius</taxon>
    </lineage>
</organism>
<dbReference type="AlphaFoldDB" id="A0A0N4VGQ5"/>
<evidence type="ECO:0000313" key="11">
    <source>
        <dbReference type="EMBL" id="VDD94602.1"/>
    </source>
</evidence>
<dbReference type="FunFam" id="1.20.1310.10:FF:000009">
    <property type="entry name" value="Cullin 5"/>
    <property type="match status" value="1"/>
</dbReference>
<evidence type="ECO:0000256" key="7">
    <source>
        <dbReference type="PROSITE-ProRule" id="PRU00330"/>
    </source>
</evidence>
<evidence type="ECO:0000256" key="2">
    <source>
        <dbReference type="ARBA" id="ARBA00006019"/>
    </source>
</evidence>
<dbReference type="InterPro" id="IPR016158">
    <property type="entry name" value="Cullin_homology"/>
</dbReference>
<dbReference type="InterPro" id="IPR016159">
    <property type="entry name" value="Cullin_repeat-like_dom_sf"/>
</dbReference>
<reference evidence="13" key="1">
    <citation type="submission" date="2017-02" db="UniProtKB">
        <authorList>
            <consortium name="WormBaseParasite"/>
        </authorList>
    </citation>
    <scope>IDENTIFICATION</scope>
</reference>
<accession>A0A0N4VGQ5</accession>
<comment type="pathway">
    <text evidence="1">Protein modification; protein ubiquitination.</text>
</comment>
<dbReference type="Pfam" id="PF26557">
    <property type="entry name" value="Cullin_AB"/>
    <property type="match status" value="1"/>
</dbReference>
<dbReference type="InterPro" id="IPR059120">
    <property type="entry name" value="Cullin-like_AB"/>
</dbReference>
<evidence type="ECO:0000313" key="13">
    <source>
        <dbReference type="WBParaSite" id="EVEC_0000998701-mRNA-1"/>
    </source>
</evidence>
<dbReference type="InterPro" id="IPR036317">
    <property type="entry name" value="Cullin_homology_sf"/>
</dbReference>
<dbReference type="SMART" id="SM00182">
    <property type="entry name" value="CULLIN"/>
    <property type="match status" value="1"/>
</dbReference>
<protein>
    <recommendedName>
        <fullName evidence="6">Cullin-5</fullName>
    </recommendedName>
</protein>
<dbReference type="Proteomes" id="UP000274131">
    <property type="component" value="Unassembled WGS sequence"/>
</dbReference>
<evidence type="ECO:0000256" key="9">
    <source>
        <dbReference type="SAM" id="SignalP"/>
    </source>
</evidence>
<dbReference type="InterPro" id="IPR019559">
    <property type="entry name" value="Cullin_neddylation_domain"/>
</dbReference>
<feature type="chain" id="PRO_5043122924" description="Cullin-5" evidence="9">
    <location>
        <begin position="17"/>
        <end position="793"/>
    </location>
</feature>
<evidence type="ECO:0000259" key="10">
    <source>
        <dbReference type="PROSITE" id="PS50069"/>
    </source>
</evidence>
<keyword evidence="5" id="KW-0832">Ubl conjugation</keyword>
<dbReference type="InterPro" id="IPR036388">
    <property type="entry name" value="WH-like_DNA-bd_sf"/>
</dbReference>
<dbReference type="SUPFAM" id="SSF74788">
    <property type="entry name" value="Cullin repeat-like"/>
    <property type="match status" value="1"/>
</dbReference>
<evidence type="ECO:0000256" key="6">
    <source>
        <dbReference type="ARBA" id="ARBA00040451"/>
    </source>
</evidence>
<evidence type="ECO:0000256" key="4">
    <source>
        <dbReference type="ARBA" id="ARBA00022786"/>
    </source>
</evidence>
<keyword evidence="9" id="KW-0732">Signal</keyword>
<keyword evidence="12" id="KW-1185">Reference proteome</keyword>
<dbReference type="Gene3D" id="1.20.1310.10">
    <property type="entry name" value="Cullin Repeats"/>
    <property type="match status" value="4"/>
</dbReference>
<dbReference type="FunFam" id="1.20.1310.10:FF:000014">
    <property type="entry name" value="Cullin 5"/>
    <property type="match status" value="1"/>
</dbReference>
<dbReference type="InterPro" id="IPR001373">
    <property type="entry name" value="Cullin_N"/>
</dbReference>
<dbReference type="GO" id="GO:0006511">
    <property type="term" value="P:ubiquitin-dependent protein catabolic process"/>
    <property type="evidence" value="ECO:0007669"/>
    <property type="project" value="InterPro"/>
</dbReference>
<feature type="signal peptide" evidence="9">
    <location>
        <begin position="1"/>
        <end position="16"/>
    </location>
</feature>
<evidence type="ECO:0000256" key="8">
    <source>
        <dbReference type="RuleBase" id="RU003829"/>
    </source>
</evidence>
<dbReference type="InterPro" id="IPR045093">
    <property type="entry name" value="Cullin"/>
</dbReference>
<proteinExistence type="inferred from homology"/>
<dbReference type="Gene3D" id="1.10.10.10">
    <property type="entry name" value="Winged helix-like DNA-binding domain superfamily/Winged helix DNA-binding domain"/>
    <property type="match status" value="1"/>
</dbReference>
<keyword evidence="3" id="KW-1017">Isopeptide bond</keyword>
<dbReference type="InterPro" id="IPR036390">
    <property type="entry name" value="WH_DNA-bd_sf"/>
</dbReference>
<evidence type="ECO:0000256" key="3">
    <source>
        <dbReference type="ARBA" id="ARBA00022499"/>
    </source>
</evidence>
<dbReference type="WBParaSite" id="EVEC_0000998701-mRNA-1">
    <property type="protein sequence ID" value="EVEC_0000998701-mRNA-1"/>
    <property type="gene ID" value="EVEC_0000998701"/>
</dbReference>
<dbReference type="OrthoDB" id="27073at2759"/>
<keyword evidence="4" id="KW-0833">Ubl conjugation pathway</keyword>
<dbReference type="Pfam" id="PF10557">
    <property type="entry name" value="Cullin_Nedd8"/>
    <property type="match status" value="1"/>
</dbReference>
<dbReference type="STRING" id="51028.A0A0N4VGQ5"/>
<dbReference type="EMBL" id="UXUI01009982">
    <property type="protein sequence ID" value="VDD94602.1"/>
    <property type="molecule type" value="Genomic_DNA"/>
</dbReference>
<evidence type="ECO:0000256" key="5">
    <source>
        <dbReference type="ARBA" id="ARBA00022843"/>
    </source>
</evidence>
<feature type="domain" description="Cullin family profile" evidence="10">
    <location>
        <begin position="417"/>
        <end position="651"/>
    </location>
</feature>
<evidence type="ECO:0000256" key="1">
    <source>
        <dbReference type="ARBA" id="ARBA00004906"/>
    </source>
</evidence>
<evidence type="ECO:0000313" key="12">
    <source>
        <dbReference type="Proteomes" id="UP000274131"/>
    </source>
</evidence>
<dbReference type="SUPFAM" id="SSF46785">
    <property type="entry name" value="Winged helix' DNA-binding domain"/>
    <property type="match status" value="1"/>
</dbReference>